<protein>
    <recommendedName>
        <fullName evidence="5">HTH araC/xylS-type domain-containing protein</fullName>
    </recommendedName>
</protein>
<dbReference type="InterPro" id="IPR001356">
    <property type="entry name" value="HD"/>
</dbReference>
<dbReference type="InterPro" id="IPR009057">
    <property type="entry name" value="Homeodomain-like_sf"/>
</dbReference>
<evidence type="ECO:0000259" key="5">
    <source>
        <dbReference type="PROSITE" id="PS01124"/>
    </source>
</evidence>
<evidence type="ECO:0000256" key="2">
    <source>
        <dbReference type="ARBA" id="ARBA00023125"/>
    </source>
</evidence>
<dbReference type="GO" id="GO:0009893">
    <property type="term" value="P:positive regulation of metabolic process"/>
    <property type="evidence" value="ECO:0007669"/>
    <property type="project" value="UniProtKB-ARBA"/>
</dbReference>
<keyword evidence="2" id="KW-0238">DNA-binding</keyword>
<organism evidence="6 7">
    <name type="scientific">Ketobacter alkanivorans</name>
    <dbReference type="NCBI Taxonomy" id="1917421"/>
    <lineage>
        <taxon>Bacteria</taxon>
        <taxon>Pseudomonadati</taxon>
        <taxon>Pseudomonadota</taxon>
        <taxon>Gammaproteobacteria</taxon>
        <taxon>Pseudomonadales</taxon>
        <taxon>Ketobacteraceae</taxon>
        <taxon>Ketobacter</taxon>
    </lineage>
</organism>
<dbReference type="KEGG" id="kak:Kalk_04975"/>
<keyword evidence="3" id="KW-0804">Transcription</keyword>
<dbReference type="Pfam" id="PF12833">
    <property type="entry name" value="HTH_18"/>
    <property type="match status" value="1"/>
</dbReference>
<dbReference type="GO" id="GO:0043565">
    <property type="term" value="F:sequence-specific DNA binding"/>
    <property type="evidence" value="ECO:0007669"/>
    <property type="project" value="InterPro"/>
</dbReference>
<dbReference type="InterPro" id="IPR018060">
    <property type="entry name" value="HTH_AraC"/>
</dbReference>
<gene>
    <name evidence="6" type="ORF">Kalk_04975</name>
</gene>
<evidence type="ECO:0000313" key="6">
    <source>
        <dbReference type="EMBL" id="AUM11811.1"/>
    </source>
</evidence>
<proteinExistence type="predicted"/>
<dbReference type="Gene3D" id="1.10.10.60">
    <property type="entry name" value="Homeodomain-like"/>
    <property type="match status" value="2"/>
</dbReference>
<evidence type="ECO:0000256" key="4">
    <source>
        <dbReference type="ARBA" id="ARBA00037345"/>
    </source>
</evidence>
<dbReference type="SUPFAM" id="SSF46689">
    <property type="entry name" value="Homeodomain-like"/>
    <property type="match status" value="2"/>
</dbReference>
<feature type="domain" description="HTH araC/xylS-type" evidence="5">
    <location>
        <begin position="157"/>
        <end position="254"/>
    </location>
</feature>
<dbReference type="InterPro" id="IPR018062">
    <property type="entry name" value="HTH_AraC-typ_CS"/>
</dbReference>
<dbReference type="EMBL" id="CP022684">
    <property type="protein sequence ID" value="AUM11811.1"/>
    <property type="molecule type" value="Genomic_DNA"/>
</dbReference>
<dbReference type="OrthoDB" id="5295226at2"/>
<sequence>MNSKNDCPILLYLWKQRTLYIGELPHIPNLTPGASTLLLGMEKPFPIRNHKTGEERIVRSALIPAGTHFGADPQGQYMVNCYLDPLGHDTRRLSTLMQHQLGAIWTDSITEHHQLNVFNDILKSRMPPSEAYTALTEHVFPTETQGEGPLSNDARVTTVINLIQNDPLSNVSTDRLAEQAGLTPSQLNRWFKKITGVPVRRYRLWHRLFITATLMGQGKNLTEAAHEAGFSDSSHLNHTFRSMLGLTPSFVFQRSDRLHIFAHQGQ</sequence>
<dbReference type="PANTHER" id="PTHR46796">
    <property type="entry name" value="HTH-TYPE TRANSCRIPTIONAL ACTIVATOR RHAS-RELATED"/>
    <property type="match status" value="1"/>
</dbReference>
<accession>A0A2K9LI17</accession>
<dbReference type="GO" id="GO:0003700">
    <property type="term" value="F:DNA-binding transcription factor activity"/>
    <property type="evidence" value="ECO:0007669"/>
    <property type="project" value="InterPro"/>
</dbReference>
<dbReference type="PROSITE" id="PS01124">
    <property type="entry name" value="HTH_ARAC_FAMILY_2"/>
    <property type="match status" value="1"/>
</dbReference>
<keyword evidence="1" id="KW-0805">Transcription regulation</keyword>
<keyword evidence="7" id="KW-1185">Reference proteome</keyword>
<dbReference type="SMART" id="SM00342">
    <property type="entry name" value="HTH_ARAC"/>
    <property type="match status" value="1"/>
</dbReference>
<evidence type="ECO:0000313" key="7">
    <source>
        <dbReference type="Proteomes" id="UP000235116"/>
    </source>
</evidence>
<name>A0A2K9LI17_9GAMM</name>
<comment type="function">
    <text evidence="4">Regulatory protein of the TOL plasmid xyl operons. XylS activates the xylXYZLTEGFJQKIH operon required for the degradation of toluene, m-xylene and p-xylene.</text>
</comment>
<reference evidence="7" key="1">
    <citation type="submission" date="2017-08" db="EMBL/GenBank/DDBJ databases">
        <title>Direct submision.</title>
        <authorList>
            <person name="Kim S.-J."/>
            <person name="Rhee S.-K."/>
        </authorList>
    </citation>
    <scope>NUCLEOTIDE SEQUENCE [LARGE SCALE GENOMIC DNA]</scope>
    <source>
        <strain evidence="7">GI5</strain>
    </source>
</reference>
<dbReference type="Proteomes" id="UP000235116">
    <property type="component" value="Chromosome"/>
</dbReference>
<dbReference type="AlphaFoldDB" id="A0A2K9LI17"/>
<dbReference type="InterPro" id="IPR050204">
    <property type="entry name" value="AraC_XylS_family_regulators"/>
</dbReference>
<dbReference type="PROSITE" id="PS00041">
    <property type="entry name" value="HTH_ARAC_FAMILY_1"/>
    <property type="match status" value="1"/>
</dbReference>
<dbReference type="RefSeq" id="WP_101893150.1">
    <property type="nucleotide sequence ID" value="NZ_CP022684.1"/>
</dbReference>
<evidence type="ECO:0000256" key="3">
    <source>
        <dbReference type="ARBA" id="ARBA00023163"/>
    </source>
</evidence>
<evidence type="ECO:0000256" key="1">
    <source>
        <dbReference type="ARBA" id="ARBA00023015"/>
    </source>
</evidence>
<dbReference type="CDD" id="cd00086">
    <property type="entry name" value="homeodomain"/>
    <property type="match status" value="1"/>
</dbReference>